<sequence length="148" mass="16532">MPHNAHSRGTTHVEKLSFYNHTECACIDINELAALNNNAADIISTVSKKTISLKSALPAENLVRCKCPSQFVPNPRYTSYCSCTCSNDNIDCERMQRGMEYLSLKDRICIKGGQCSFPTCEYGKYLKDVGRCPKKLEKQETHTNGSSN</sequence>
<gene>
    <name evidence="1" type="ORF">QE152_g37492</name>
</gene>
<reference evidence="1 2" key="1">
    <citation type="journal article" date="2024" name="BMC Genomics">
        <title>De novo assembly and annotation of Popillia japonica's genome with initial clues to its potential as an invasive pest.</title>
        <authorList>
            <person name="Cucini C."/>
            <person name="Boschi S."/>
            <person name="Funari R."/>
            <person name="Cardaioli E."/>
            <person name="Iannotti N."/>
            <person name="Marturano G."/>
            <person name="Paoli F."/>
            <person name="Bruttini M."/>
            <person name="Carapelli A."/>
            <person name="Frati F."/>
            <person name="Nardi F."/>
        </authorList>
    </citation>
    <scope>NUCLEOTIDE SEQUENCE [LARGE SCALE GENOMIC DNA]</scope>
    <source>
        <strain evidence="1">DMR45628</strain>
    </source>
</reference>
<dbReference type="PANTHER" id="PTHR21719:SF1">
    <property type="entry name" value="FI06402P-RELATED"/>
    <property type="match status" value="1"/>
</dbReference>
<dbReference type="Proteomes" id="UP001458880">
    <property type="component" value="Unassembled WGS sequence"/>
</dbReference>
<comment type="caution">
    <text evidence="1">The sequence shown here is derived from an EMBL/GenBank/DDBJ whole genome shotgun (WGS) entry which is preliminary data.</text>
</comment>
<dbReference type="GO" id="GO:0035099">
    <property type="term" value="P:hemocyte migration"/>
    <property type="evidence" value="ECO:0007669"/>
    <property type="project" value="TreeGrafter"/>
</dbReference>
<keyword evidence="2" id="KW-1185">Reference proteome</keyword>
<dbReference type="AlphaFoldDB" id="A0AAW1IAP2"/>
<accession>A0AAW1IAP2</accession>
<protein>
    <submittedName>
        <fullName evidence="1">Uncharacterized protein</fullName>
    </submittedName>
</protein>
<evidence type="ECO:0000313" key="2">
    <source>
        <dbReference type="Proteomes" id="UP001458880"/>
    </source>
</evidence>
<evidence type="ECO:0000313" key="1">
    <source>
        <dbReference type="EMBL" id="KAK9686064.1"/>
    </source>
</evidence>
<organism evidence="1 2">
    <name type="scientific">Popillia japonica</name>
    <name type="common">Japanese beetle</name>
    <dbReference type="NCBI Taxonomy" id="7064"/>
    <lineage>
        <taxon>Eukaryota</taxon>
        <taxon>Metazoa</taxon>
        <taxon>Ecdysozoa</taxon>
        <taxon>Arthropoda</taxon>
        <taxon>Hexapoda</taxon>
        <taxon>Insecta</taxon>
        <taxon>Pterygota</taxon>
        <taxon>Neoptera</taxon>
        <taxon>Endopterygota</taxon>
        <taxon>Coleoptera</taxon>
        <taxon>Polyphaga</taxon>
        <taxon>Scarabaeiformia</taxon>
        <taxon>Scarabaeidae</taxon>
        <taxon>Rutelinae</taxon>
        <taxon>Popillia</taxon>
    </lineage>
</organism>
<name>A0AAW1IAP2_POPJA</name>
<dbReference type="EMBL" id="JASPKY010000732">
    <property type="protein sequence ID" value="KAK9686064.1"/>
    <property type="molecule type" value="Genomic_DNA"/>
</dbReference>
<dbReference type="PANTHER" id="PTHR21719">
    <property type="entry name" value="FI06402P-RELATED"/>
    <property type="match status" value="1"/>
</dbReference>
<proteinExistence type="predicted"/>